<organism evidence="2">
    <name type="scientific">Cacopsylla melanoneura</name>
    <dbReference type="NCBI Taxonomy" id="428564"/>
    <lineage>
        <taxon>Eukaryota</taxon>
        <taxon>Metazoa</taxon>
        <taxon>Ecdysozoa</taxon>
        <taxon>Arthropoda</taxon>
        <taxon>Hexapoda</taxon>
        <taxon>Insecta</taxon>
        <taxon>Pterygota</taxon>
        <taxon>Neoptera</taxon>
        <taxon>Paraneoptera</taxon>
        <taxon>Hemiptera</taxon>
        <taxon>Sternorrhyncha</taxon>
        <taxon>Psylloidea</taxon>
        <taxon>Psyllidae</taxon>
        <taxon>Psyllinae</taxon>
        <taxon>Cacopsylla</taxon>
    </lineage>
</organism>
<protein>
    <submittedName>
        <fullName evidence="2">Uncharacterized protein</fullName>
    </submittedName>
</protein>
<keyword evidence="1" id="KW-0812">Transmembrane</keyword>
<keyword evidence="1" id="KW-1133">Transmembrane helix</keyword>
<dbReference type="EMBL" id="HBUF01404056">
    <property type="protein sequence ID" value="CAG6737633.1"/>
    <property type="molecule type" value="Transcribed_RNA"/>
</dbReference>
<evidence type="ECO:0000256" key="1">
    <source>
        <dbReference type="SAM" id="Phobius"/>
    </source>
</evidence>
<sequence>MKSRIQIGNNIKLIIGIFLLPHYLCLVLGDFLFLLVILFFFFLVFDLFWWFMVFLHSLFVFLSSVSCSDGSVSSSLGFVVGLFVSFLVLFCFIDFFPSFLLNSIVSALSVTFSCLSCSSVISIVPLIVAYLPCSLSSII</sequence>
<proteinExistence type="predicted"/>
<feature type="transmembrane region" description="Helical" evidence="1">
    <location>
        <begin position="77"/>
        <end position="101"/>
    </location>
</feature>
<dbReference type="AlphaFoldDB" id="A0A8D8YYP8"/>
<evidence type="ECO:0000313" key="2">
    <source>
        <dbReference type="EMBL" id="CAG6737633.1"/>
    </source>
</evidence>
<name>A0A8D8YYP8_9HEMI</name>
<keyword evidence="1" id="KW-0472">Membrane</keyword>
<feature type="transmembrane region" description="Helical" evidence="1">
    <location>
        <begin position="12"/>
        <end position="41"/>
    </location>
</feature>
<feature type="transmembrane region" description="Helical" evidence="1">
    <location>
        <begin position="47"/>
        <end position="65"/>
    </location>
</feature>
<accession>A0A8D8YYP8</accession>
<reference evidence="2" key="1">
    <citation type="submission" date="2021-05" db="EMBL/GenBank/DDBJ databases">
        <authorList>
            <person name="Alioto T."/>
            <person name="Alioto T."/>
            <person name="Gomez Garrido J."/>
        </authorList>
    </citation>
    <scope>NUCLEOTIDE SEQUENCE</scope>
</reference>
<feature type="transmembrane region" description="Helical" evidence="1">
    <location>
        <begin position="107"/>
        <end position="131"/>
    </location>
</feature>